<dbReference type="Pfam" id="PF04176">
    <property type="entry name" value="TIP41"/>
    <property type="match status" value="1"/>
</dbReference>
<proteinExistence type="inferred from homology"/>
<dbReference type="GO" id="GO:0005829">
    <property type="term" value="C:cytosol"/>
    <property type="evidence" value="ECO:0007669"/>
    <property type="project" value="TreeGrafter"/>
</dbReference>
<protein>
    <recommendedName>
        <fullName evidence="2">TIP41-like protein</fullName>
    </recommendedName>
</protein>
<evidence type="ECO:0000313" key="3">
    <source>
        <dbReference type="EMBL" id="KAB7497040.1"/>
    </source>
</evidence>
<name>A0A5N5SWI6_9CRUS</name>
<accession>A0A5N5SWI6</accession>
<dbReference type="GO" id="GO:0031929">
    <property type="term" value="P:TOR signaling"/>
    <property type="evidence" value="ECO:0007669"/>
    <property type="project" value="TreeGrafter"/>
</dbReference>
<dbReference type="InterPro" id="IPR051330">
    <property type="entry name" value="Phosphatase_reg/MetRdx"/>
</dbReference>
<evidence type="ECO:0000256" key="1">
    <source>
        <dbReference type="ARBA" id="ARBA00006658"/>
    </source>
</evidence>
<keyword evidence="4" id="KW-1185">Reference proteome</keyword>
<organism evidence="3 4">
    <name type="scientific">Armadillidium nasatum</name>
    <dbReference type="NCBI Taxonomy" id="96803"/>
    <lineage>
        <taxon>Eukaryota</taxon>
        <taxon>Metazoa</taxon>
        <taxon>Ecdysozoa</taxon>
        <taxon>Arthropoda</taxon>
        <taxon>Crustacea</taxon>
        <taxon>Multicrustacea</taxon>
        <taxon>Malacostraca</taxon>
        <taxon>Eumalacostraca</taxon>
        <taxon>Peracarida</taxon>
        <taxon>Isopoda</taxon>
        <taxon>Oniscidea</taxon>
        <taxon>Crinocheta</taxon>
        <taxon>Armadillidiidae</taxon>
        <taxon>Armadillidium</taxon>
    </lineage>
</organism>
<evidence type="ECO:0000313" key="4">
    <source>
        <dbReference type="Proteomes" id="UP000326759"/>
    </source>
</evidence>
<dbReference type="InterPro" id="IPR007303">
    <property type="entry name" value="TIP41-like"/>
</dbReference>
<sequence>MYKKNKIWTLYESELKLPSVPDMVFAKNKMIIEHENGGKIEFNALDALKQVGDSPHDIEVAHAKVWQEARSECEFSKKVVKNYDWTFSTSYSGTLCKPLVSCDTDERINLEKLKIPEEILFYKEIFLYEDELDDNGCTRCTVKVRVMPSGFFVVLRHYLRVDHVLIRVNDTRLYHEKGKEGILQETSSRHSPMNKLKVDVTTYKNPDVIWQYLSLIKEKFCKILPQEADNRTSVHI</sequence>
<gene>
    <name evidence="3" type="primary">tiprl</name>
    <name evidence="3" type="ORF">Anas_04277</name>
</gene>
<dbReference type="OrthoDB" id="10253878at2759"/>
<comment type="similarity">
    <text evidence="1">Belongs to the TIP41 family.</text>
</comment>
<dbReference type="Proteomes" id="UP000326759">
    <property type="component" value="Unassembled WGS sequence"/>
</dbReference>
<dbReference type="EMBL" id="SEYY01020761">
    <property type="protein sequence ID" value="KAB7497040.1"/>
    <property type="molecule type" value="Genomic_DNA"/>
</dbReference>
<dbReference type="AlphaFoldDB" id="A0A5N5SWI6"/>
<dbReference type="PANTHER" id="PTHR21021:SF16">
    <property type="entry name" value="TIP41-LIKE PROTEIN"/>
    <property type="match status" value="1"/>
</dbReference>
<evidence type="ECO:0000256" key="2">
    <source>
        <dbReference type="ARBA" id="ARBA00018951"/>
    </source>
</evidence>
<dbReference type="PANTHER" id="PTHR21021">
    <property type="entry name" value="GAF/PUTATIVE CYTOSKELETAL PROTEIN"/>
    <property type="match status" value="1"/>
</dbReference>
<comment type="caution">
    <text evidence="3">The sequence shown here is derived from an EMBL/GenBank/DDBJ whole genome shotgun (WGS) entry which is preliminary data.</text>
</comment>
<reference evidence="3 4" key="1">
    <citation type="journal article" date="2019" name="PLoS Biol.">
        <title>Sex chromosomes control vertical transmission of feminizing Wolbachia symbionts in an isopod.</title>
        <authorList>
            <person name="Becking T."/>
            <person name="Chebbi M.A."/>
            <person name="Giraud I."/>
            <person name="Moumen B."/>
            <person name="Laverre T."/>
            <person name="Caubet Y."/>
            <person name="Peccoud J."/>
            <person name="Gilbert C."/>
            <person name="Cordaux R."/>
        </authorList>
    </citation>
    <scope>NUCLEOTIDE SEQUENCE [LARGE SCALE GENOMIC DNA]</scope>
    <source>
        <strain evidence="3">ANa2</strain>
        <tissue evidence="3">Whole body excluding digestive tract and cuticle</tissue>
    </source>
</reference>